<dbReference type="NCBIfam" id="TIGR00132">
    <property type="entry name" value="gatA"/>
    <property type="match status" value="1"/>
</dbReference>
<proteinExistence type="inferred from homology"/>
<evidence type="ECO:0000256" key="4">
    <source>
        <dbReference type="ARBA" id="ARBA00022840"/>
    </source>
</evidence>
<name>A0A2K2FBT2_9CLOT</name>
<dbReference type="InterPro" id="IPR020556">
    <property type="entry name" value="Amidase_CS"/>
</dbReference>
<dbReference type="HAMAP" id="MF_00120">
    <property type="entry name" value="GatA"/>
    <property type="match status" value="1"/>
</dbReference>
<comment type="caution">
    <text evidence="10">The sequence shown here is derived from an EMBL/GenBank/DDBJ whole genome shotgun (WGS) entry which is preliminary data.</text>
</comment>
<dbReference type="PROSITE" id="PS00571">
    <property type="entry name" value="AMIDASES"/>
    <property type="match status" value="1"/>
</dbReference>
<dbReference type="InterPro" id="IPR000120">
    <property type="entry name" value="Amidase"/>
</dbReference>
<evidence type="ECO:0000313" key="11">
    <source>
        <dbReference type="Proteomes" id="UP000236151"/>
    </source>
</evidence>
<reference evidence="11" key="1">
    <citation type="submission" date="2017-06" db="EMBL/GenBank/DDBJ databases">
        <title>Investigating the central metabolism of Clostridium thermosuccinogenes.</title>
        <authorList>
            <person name="Koendjbiharie J.G."/>
            <person name="Van Kranenburg R."/>
            <person name="Vriesendorp B."/>
        </authorList>
    </citation>
    <scope>NUCLEOTIDE SEQUENCE [LARGE SCALE GENOMIC DNA]</scope>
    <source>
        <strain evidence="11">DSM 5806</strain>
    </source>
</reference>
<sequence>MEIHKHNLRSLRSMLDKREISAVELVELYIKRIKEVDHKTNSYITICEEEALLQAKEAQKLIDSGSSGSLTGIPVSLKDNICTKDIKTTCASKMLEDFYPPYDATVVKKLKACGAVLLGKTNMDEFAMGGSSQTSYFGGVKNPYDLSRVPGGSSGGAAVSVAAGLAPVSLGSDTGGSIRQPASFCGVTGLKPTYGTVSRYGLIAFASSLDQIGPIAKSAEDCGIILDSIAGYDSDDPTTAHRGAPGSCSKIGMPLNNLKIGIPKEFFGDGINEEVKAAVFAAVKEYEKMGCQVLEVSFPSLKYAIAAYYLISSAEASSNLSRYDGIKFGYRSKNGESYEELIKNTRAEGFGDEVKRRILLGTYALSSGYYDDYYKKAAYVRQKIKEDYNRIFNTCDVIITPTAPTTAYMIGEQESNPVKMYLADICTVTVNIAGLPAISTTCGYDGKGMPIGMSIVGRPFDESTIIGVADAFERNFERQEVSI</sequence>
<dbReference type="PANTHER" id="PTHR11895:SF151">
    <property type="entry name" value="GLUTAMYL-TRNA(GLN) AMIDOTRANSFERASE SUBUNIT A"/>
    <property type="match status" value="1"/>
</dbReference>
<comment type="subunit">
    <text evidence="8">Heterotrimer of A, B and C subunits.</text>
</comment>
<dbReference type="EMBL" id="NIOJ01000032">
    <property type="protein sequence ID" value="PNT97923.1"/>
    <property type="molecule type" value="Genomic_DNA"/>
</dbReference>
<keyword evidence="10" id="KW-0808">Transferase</keyword>
<evidence type="ECO:0000256" key="8">
    <source>
        <dbReference type="HAMAP-Rule" id="MF_00120"/>
    </source>
</evidence>
<dbReference type="InterPro" id="IPR004412">
    <property type="entry name" value="GatA"/>
</dbReference>
<feature type="active site" description="Acyl-ester intermediate" evidence="8">
    <location>
        <position position="177"/>
    </location>
</feature>
<evidence type="ECO:0000256" key="7">
    <source>
        <dbReference type="ARBA" id="ARBA00047407"/>
    </source>
</evidence>
<dbReference type="RefSeq" id="WP_103081996.1">
    <property type="nucleotide sequence ID" value="NZ_CP021850.1"/>
</dbReference>
<dbReference type="InterPro" id="IPR023631">
    <property type="entry name" value="Amidase_dom"/>
</dbReference>
<dbReference type="GO" id="GO:0006412">
    <property type="term" value="P:translation"/>
    <property type="evidence" value="ECO:0007669"/>
    <property type="project" value="UniProtKB-UniRule"/>
</dbReference>
<evidence type="ECO:0000256" key="1">
    <source>
        <dbReference type="ARBA" id="ARBA00008069"/>
    </source>
</evidence>
<dbReference type="GO" id="GO:0005524">
    <property type="term" value="F:ATP binding"/>
    <property type="evidence" value="ECO:0007669"/>
    <property type="project" value="UniProtKB-KW"/>
</dbReference>
<evidence type="ECO:0000256" key="5">
    <source>
        <dbReference type="ARBA" id="ARBA00022917"/>
    </source>
</evidence>
<evidence type="ECO:0000259" key="9">
    <source>
        <dbReference type="Pfam" id="PF01425"/>
    </source>
</evidence>
<dbReference type="KEGG" id="cthd:CDO33_00500"/>
<feature type="domain" description="Amidase" evidence="9">
    <location>
        <begin position="24"/>
        <end position="465"/>
    </location>
</feature>
<comment type="function">
    <text evidence="6 8">Allows the formation of correctly charged Gln-tRNA(Gln) through the transamidation of misacylated Glu-tRNA(Gln) in organisms which lack glutaminyl-tRNA synthetase. The reaction takes place in the presence of glutamine and ATP through an activated gamma-phospho-Glu-tRNA(Gln).</text>
</comment>
<evidence type="ECO:0000256" key="2">
    <source>
        <dbReference type="ARBA" id="ARBA00022598"/>
    </source>
</evidence>
<comment type="similarity">
    <text evidence="1 8">Belongs to the amidase family. GatA subfamily.</text>
</comment>
<dbReference type="GO" id="GO:0016740">
    <property type="term" value="F:transferase activity"/>
    <property type="evidence" value="ECO:0007669"/>
    <property type="project" value="UniProtKB-KW"/>
</dbReference>
<evidence type="ECO:0000256" key="6">
    <source>
        <dbReference type="ARBA" id="ARBA00025295"/>
    </source>
</evidence>
<dbReference type="AlphaFoldDB" id="A0A2K2FBT2"/>
<dbReference type="PANTHER" id="PTHR11895">
    <property type="entry name" value="TRANSAMIDASE"/>
    <property type="match status" value="1"/>
</dbReference>
<keyword evidence="11" id="KW-1185">Reference proteome</keyword>
<organism evidence="10 11">
    <name type="scientific">Clostridium thermosuccinogenes</name>
    <dbReference type="NCBI Taxonomy" id="84032"/>
    <lineage>
        <taxon>Bacteria</taxon>
        <taxon>Bacillati</taxon>
        <taxon>Bacillota</taxon>
        <taxon>Clostridia</taxon>
        <taxon>Eubacteriales</taxon>
        <taxon>Clostridiaceae</taxon>
        <taxon>Clostridium</taxon>
    </lineage>
</organism>
<dbReference type="GO" id="GO:0030956">
    <property type="term" value="C:glutamyl-tRNA(Gln) amidotransferase complex"/>
    <property type="evidence" value="ECO:0007669"/>
    <property type="project" value="InterPro"/>
</dbReference>
<dbReference type="OrthoDB" id="9811471at2"/>
<dbReference type="SUPFAM" id="SSF75304">
    <property type="entry name" value="Amidase signature (AS) enzymes"/>
    <property type="match status" value="1"/>
</dbReference>
<feature type="active site" description="Charge relay system" evidence="8">
    <location>
        <position position="78"/>
    </location>
</feature>
<accession>A0A2K2FBT2</accession>
<keyword evidence="2 8" id="KW-0436">Ligase</keyword>
<keyword evidence="4 8" id="KW-0067">ATP-binding</keyword>
<dbReference type="GO" id="GO:0050567">
    <property type="term" value="F:glutaminyl-tRNA synthase (glutamine-hydrolyzing) activity"/>
    <property type="evidence" value="ECO:0007669"/>
    <property type="project" value="UniProtKB-UniRule"/>
</dbReference>
<protein>
    <recommendedName>
        <fullName evidence="8">Glutamyl-tRNA(Gln) amidotransferase subunit A</fullName>
        <shortName evidence="8">Glu-ADT subunit A</shortName>
        <ecNumber evidence="8">6.3.5.7</ecNumber>
    </recommendedName>
</protein>
<keyword evidence="5 8" id="KW-0648">Protein biosynthesis</keyword>
<gene>
    <name evidence="8" type="primary">gatA</name>
    <name evidence="10" type="ORF">CDQ84_12100</name>
</gene>
<dbReference type="EC" id="6.3.5.7" evidence="8"/>
<comment type="catalytic activity">
    <reaction evidence="7 8">
        <text>L-glutamyl-tRNA(Gln) + L-glutamine + ATP + H2O = L-glutaminyl-tRNA(Gln) + L-glutamate + ADP + phosphate + H(+)</text>
        <dbReference type="Rhea" id="RHEA:17521"/>
        <dbReference type="Rhea" id="RHEA-COMP:9681"/>
        <dbReference type="Rhea" id="RHEA-COMP:9684"/>
        <dbReference type="ChEBI" id="CHEBI:15377"/>
        <dbReference type="ChEBI" id="CHEBI:15378"/>
        <dbReference type="ChEBI" id="CHEBI:29985"/>
        <dbReference type="ChEBI" id="CHEBI:30616"/>
        <dbReference type="ChEBI" id="CHEBI:43474"/>
        <dbReference type="ChEBI" id="CHEBI:58359"/>
        <dbReference type="ChEBI" id="CHEBI:78520"/>
        <dbReference type="ChEBI" id="CHEBI:78521"/>
        <dbReference type="ChEBI" id="CHEBI:456216"/>
        <dbReference type="EC" id="6.3.5.7"/>
    </reaction>
</comment>
<keyword evidence="3 8" id="KW-0547">Nucleotide-binding</keyword>
<dbReference type="InterPro" id="IPR036928">
    <property type="entry name" value="AS_sf"/>
</dbReference>
<dbReference type="Proteomes" id="UP000236151">
    <property type="component" value="Unassembled WGS sequence"/>
</dbReference>
<dbReference type="Gene3D" id="3.90.1300.10">
    <property type="entry name" value="Amidase signature (AS) domain"/>
    <property type="match status" value="1"/>
</dbReference>
<evidence type="ECO:0000256" key="3">
    <source>
        <dbReference type="ARBA" id="ARBA00022741"/>
    </source>
</evidence>
<feature type="active site" description="Charge relay system" evidence="8">
    <location>
        <position position="153"/>
    </location>
</feature>
<evidence type="ECO:0000313" key="10">
    <source>
        <dbReference type="EMBL" id="PNT97923.1"/>
    </source>
</evidence>
<dbReference type="Pfam" id="PF01425">
    <property type="entry name" value="Amidase"/>
    <property type="match status" value="1"/>
</dbReference>